<feature type="domain" description="Copper amine oxidase-like N-terminal" evidence="1">
    <location>
        <begin position="33"/>
        <end position="141"/>
    </location>
</feature>
<evidence type="ECO:0000313" key="2">
    <source>
        <dbReference type="EMBL" id="BDI33068.1"/>
    </source>
</evidence>
<dbReference type="InterPro" id="IPR036582">
    <property type="entry name" value="Mao_N_sf"/>
</dbReference>
<dbReference type="SUPFAM" id="SSF55383">
    <property type="entry name" value="Copper amine oxidase, domain N"/>
    <property type="match status" value="1"/>
</dbReference>
<evidence type="ECO:0000313" key="3">
    <source>
        <dbReference type="Proteomes" id="UP000287394"/>
    </source>
</evidence>
<keyword evidence="3" id="KW-1185">Reference proteome</keyword>
<sequence>MKTKYWIVAAGLLAMPAHADTPASTPANVTVMVNKQQVMFSGAAPIMVGGSNVFVPLRGVFQQLGGKIRWEAATETIIGARPGHEFRIRIGSNQALVDGTPRTLTIAPLMVVATTYVPLRFASEALGASVDWQPDTRTVLINTATR</sequence>
<name>A0A402CPC1_9BACT</name>
<organism evidence="2 3">
    <name type="scientific">Capsulimonas corticalis</name>
    <dbReference type="NCBI Taxonomy" id="2219043"/>
    <lineage>
        <taxon>Bacteria</taxon>
        <taxon>Bacillati</taxon>
        <taxon>Armatimonadota</taxon>
        <taxon>Armatimonadia</taxon>
        <taxon>Capsulimonadales</taxon>
        <taxon>Capsulimonadaceae</taxon>
        <taxon>Capsulimonas</taxon>
    </lineage>
</organism>
<dbReference type="Pfam" id="PF07833">
    <property type="entry name" value="Cu_amine_oxidN1"/>
    <property type="match status" value="1"/>
</dbReference>
<dbReference type="AlphaFoldDB" id="A0A402CPC1"/>
<dbReference type="KEGG" id="ccot:CCAX7_51190"/>
<reference evidence="2 3" key="1">
    <citation type="journal article" date="2019" name="Int. J. Syst. Evol. Microbiol.">
        <title>Capsulimonas corticalis gen. nov., sp. nov., an aerobic capsulated bacterium, of a novel bacterial order, Capsulimonadales ord. nov., of the class Armatimonadia of the phylum Armatimonadetes.</title>
        <authorList>
            <person name="Li J."/>
            <person name="Kudo C."/>
            <person name="Tonouchi A."/>
        </authorList>
    </citation>
    <scope>NUCLEOTIDE SEQUENCE [LARGE SCALE GENOMIC DNA]</scope>
    <source>
        <strain evidence="2 3">AX-7</strain>
    </source>
</reference>
<protein>
    <recommendedName>
        <fullName evidence="1">Copper amine oxidase-like N-terminal domain-containing protein</fullName>
    </recommendedName>
</protein>
<evidence type="ECO:0000259" key="1">
    <source>
        <dbReference type="Pfam" id="PF07833"/>
    </source>
</evidence>
<dbReference type="Gene3D" id="3.30.457.10">
    <property type="entry name" value="Copper amine oxidase-like, N-terminal domain"/>
    <property type="match status" value="1"/>
</dbReference>
<dbReference type="Proteomes" id="UP000287394">
    <property type="component" value="Chromosome"/>
</dbReference>
<accession>A0A402CPC1</accession>
<dbReference type="InterPro" id="IPR012854">
    <property type="entry name" value="Cu_amine_oxidase-like_N"/>
</dbReference>
<dbReference type="RefSeq" id="WP_119319262.1">
    <property type="nucleotide sequence ID" value="NZ_AP025739.1"/>
</dbReference>
<proteinExistence type="predicted"/>
<dbReference type="OrthoDB" id="2665331at2"/>
<dbReference type="EMBL" id="AP025739">
    <property type="protein sequence ID" value="BDI33068.1"/>
    <property type="molecule type" value="Genomic_DNA"/>
</dbReference>
<gene>
    <name evidence="2" type="ORF">CCAX7_51190</name>
</gene>